<dbReference type="InterPro" id="IPR018649">
    <property type="entry name" value="SHOCT"/>
</dbReference>
<evidence type="ECO:0000256" key="1">
    <source>
        <dbReference type="SAM" id="MobiDB-lite"/>
    </source>
</evidence>
<dbReference type="Pfam" id="PF09851">
    <property type="entry name" value="SHOCT"/>
    <property type="match status" value="1"/>
</dbReference>
<dbReference type="AlphaFoldDB" id="Q4JMX6"/>
<protein>
    <recommendedName>
        <fullName evidence="2">SHOCT domain-containing protein</fullName>
    </recommendedName>
</protein>
<evidence type="ECO:0000259" key="2">
    <source>
        <dbReference type="Pfam" id="PF09851"/>
    </source>
</evidence>
<evidence type="ECO:0000313" key="3">
    <source>
        <dbReference type="EMBL" id="AAY90021.1"/>
    </source>
</evidence>
<feature type="domain" description="SHOCT" evidence="2">
    <location>
        <begin position="74"/>
        <end position="101"/>
    </location>
</feature>
<name>Q4JMX6_9BACT</name>
<reference evidence="3" key="1">
    <citation type="journal article" date="2005" name="PLoS Biol.">
        <title>New insights into metabolic properties of marine bacteria encoding proteorhodopsins.</title>
        <authorList>
            <person name="Sabehi G."/>
            <person name="Loy A."/>
            <person name="Jung K.H."/>
            <person name="Partha R."/>
            <person name="Spudich J.L."/>
            <person name="Isaacson T."/>
            <person name="Hirschberg J."/>
            <person name="Wagner M."/>
            <person name="Beja O."/>
        </authorList>
    </citation>
    <scope>NUCLEOTIDE SEQUENCE</scope>
</reference>
<organism evidence="3">
    <name type="scientific">uncultured bacterium BAC13K9BAC</name>
    <dbReference type="NCBI Taxonomy" id="332979"/>
    <lineage>
        <taxon>Bacteria</taxon>
        <taxon>environmental samples</taxon>
    </lineage>
</organism>
<accession>Q4JMX6</accession>
<feature type="region of interest" description="Disordered" evidence="1">
    <location>
        <begin position="22"/>
        <end position="41"/>
    </location>
</feature>
<feature type="compositionally biased region" description="Basic residues" evidence="1">
    <location>
        <begin position="24"/>
        <end position="34"/>
    </location>
</feature>
<dbReference type="EMBL" id="DQ068067">
    <property type="protein sequence ID" value="AAY90021.1"/>
    <property type="molecule type" value="Genomic_DNA"/>
</dbReference>
<sequence>MKYFIPIVILVFSVQSFAEDKARNGPHNKIGHTKKSQEEKENSFIQRLINDDVDFMGSSSNDKPRYSDTGETLSQIEKLADLKDRGIITDEEFNIKKSVLLDKIQ</sequence>
<proteinExistence type="predicted"/>